<dbReference type="AlphaFoldDB" id="A0A4S4MWL5"/>
<dbReference type="InterPro" id="IPR017972">
    <property type="entry name" value="Cyt_P450_CS"/>
</dbReference>
<dbReference type="GO" id="GO:0020037">
    <property type="term" value="F:heme binding"/>
    <property type="evidence" value="ECO:0007669"/>
    <property type="project" value="InterPro"/>
</dbReference>
<feature type="binding site" description="axial binding residue" evidence="9">
    <location>
        <position position="515"/>
    </location>
    <ligand>
        <name>heme</name>
        <dbReference type="ChEBI" id="CHEBI:30413"/>
    </ligand>
    <ligandPart>
        <name>Fe</name>
        <dbReference type="ChEBI" id="CHEBI:18248"/>
    </ligandPart>
</feature>
<dbReference type="OrthoDB" id="1470350at2759"/>
<dbReference type="GO" id="GO:0016705">
    <property type="term" value="F:oxidoreductase activity, acting on paired donors, with incorporation or reduction of molecular oxygen"/>
    <property type="evidence" value="ECO:0007669"/>
    <property type="project" value="InterPro"/>
</dbReference>
<keyword evidence="4 9" id="KW-0349">Heme</keyword>
<accession>A0A4S4MWL5</accession>
<keyword evidence="8 10" id="KW-0503">Monooxygenase</keyword>
<evidence type="ECO:0000313" key="12">
    <source>
        <dbReference type="EMBL" id="THH27800.1"/>
    </source>
</evidence>
<dbReference type="InterPro" id="IPR001128">
    <property type="entry name" value="Cyt_P450"/>
</dbReference>
<keyword evidence="11" id="KW-1133">Transmembrane helix</keyword>
<name>A0A4S4MWL5_9APHY</name>
<evidence type="ECO:0000256" key="3">
    <source>
        <dbReference type="ARBA" id="ARBA00010617"/>
    </source>
</evidence>
<evidence type="ECO:0000256" key="4">
    <source>
        <dbReference type="ARBA" id="ARBA00022617"/>
    </source>
</evidence>
<evidence type="ECO:0000313" key="13">
    <source>
        <dbReference type="Proteomes" id="UP000308730"/>
    </source>
</evidence>
<protein>
    <submittedName>
        <fullName evidence="12">Uncharacterized protein</fullName>
    </submittedName>
</protein>
<dbReference type="PANTHER" id="PTHR24305">
    <property type="entry name" value="CYTOCHROME P450"/>
    <property type="match status" value="1"/>
</dbReference>
<evidence type="ECO:0000256" key="9">
    <source>
        <dbReference type="PIRSR" id="PIRSR602401-1"/>
    </source>
</evidence>
<dbReference type="Pfam" id="PF00067">
    <property type="entry name" value="p450"/>
    <property type="match status" value="1"/>
</dbReference>
<comment type="similarity">
    <text evidence="3 10">Belongs to the cytochrome P450 family.</text>
</comment>
<gene>
    <name evidence="12" type="ORF">EUX98_g6397</name>
</gene>
<dbReference type="InterPro" id="IPR002401">
    <property type="entry name" value="Cyt_P450_E_grp-I"/>
</dbReference>
<dbReference type="GO" id="GO:0004497">
    <property type="term" value="F:monooxygenase activity"/>
    <property type="evidence" value="ECO:0007669"/>
    <property type="project" value="UniProtKB-KW"/>
</dbReference>
<keyword evidence="6 10" id="KW-0560">Oxidoreductase</keyword>
<dbReference type="Gene3D" id="1.10.630.10">
    <property type="entry name" value="Cytochrome P450"/>
    <property type="match status" value="1"/>
</dbReference>
<feature type="transmembrane region" description="Helical" evidence="11">
    <location>
        <begin position="12"/>
        <end position="36"/>
    </location>
</feature>
<reference evidence="12 13" key="1">
    <citation type="submission" date="2019-02" db="EMBL/GenBank/DDBJ databases">
        <title>Genome sequencing of the rare red list fungi Antrodiella citrinella (Flaviporus citrinellus).</title>
        <authorList>
            <person name="Buettner E."/>
            <person name="Kellner H."/>
        </authorList>
    </citation>
    <scope>NUCLEOTIDE SEQUENCE [LARGE SCALE GENOMIC DNA]</scope>
    <source>
        <strain evidence="12 13">DSM 108506</strain>
    </source>
</reference>
<evidence type="ECO:0000256" key="5">
    <source>
        <dbReference type="ARBA" id="ARBA00022723"/>
    </source>
</evidence>
<keyword evidence="11" id="KW-0472">Membrane</keyword>
<dbReference type="InterPro" id="IPR036396">
    <property type="entry name" value="Cyt_P450_sf"/>
</dbReference>
<dbReference type="CDD" id="cd11061">
    <property type="entry name" value="CYP67-like"/>
    <property type="match status" value="1"/>
</dbReference>
<evidence type="ECO:0000256" key="7">
    <source>
        <dbReference type="ARBA" id="ARBA00023004"/>
    </source>
</evidence>
<dbReference type="GO" id="GO:0005506">
    <property type="term" value="F:iron ion binding"/>
    <property type="evidence" value="ECO:0007669"/>
    <property type="project" value="InterPro"/>
</dbReference>
<keyword evidence="11" id="KW-0812">Transmembrane</keyword>
<evidence type="ECO:0000256" key="1">
    <source>
        <dbReference type="ARBA" id="ARBA00001971"/>
    </source>
</evidence>
<keyword evidence="5 9" id="KW-0479">Metal-binding</keyword>
<dbReference type="PROSITE" id="PS00086">
    <property type="entry name" value="CYTOCHROME_P450"/>
    <property type="match status" value="1"/>
</dbReference>
<comment type="cofactor">
    <cofactor evidence="1 9">
        <name>heme</name>
        <dbReference type="ChEBI" id="CHEBI:30413"/>
    </cofactor>
</comment>
<dbReference type="Proteomes" id="UP000308730">
    <property type="component" value="Unassembled WGS sequence"/>
</dbReference>
<dbReference type="EMBL" id="SGPM01000224">
    <property type="protein sequence ID" value="THH27800.1"/>
    <property type="molecule type" value="Genomic_DNA"/>
</dbReference>
<proteinExistence type="inferred from homology"/>
<sequence length="566" mass="62503">MSTILFSDLHIFANPTILLAATVSIVVVVHLSAWLFDSKGLHRVPGPPLAKLSSLWYAWIGRTGRINKIILEQHQKYGTSRHIAFDISLRKLTDVATHVGKVVRITPNEVSIADADAFKAIYGFGSKALKSDFYDALVQFGGTPSSFLTRSREDHARKRKFMAHGLSLRSILELEPTISKYQQQVVGNWDRMCLDAKAGKGGRIGAQTWTARDGRVWFDSMPWLNFMAFDVIGDLSFGKGFGMTASGTDIVRVSTDQKAVIKSFGSEQMQFEEVEIPVVKTILDRSEFTTASAMMPAWIRPIVRHLIPGGSKAMESFGTLVVTALAKRLSASPVKVDLLSRMIEVKDDGGKPMNRQELSAEATTLIIAGSDTTANSVCAMIYYLTRDQKRQSILQQELDDVLGTPDASESFDGHDGLYEKVKHLPYLEAVVNEGLRIYSTIGVGLPRVVPEGGLTIAGYTFAEGTVVSVPNYALHRDTSVWGPDVESFNPERWFVEDKTAMLNAFAPFSIGPRACVGRNLALTELTTTIATLLHRYHFVLERPDQELDIYEGLIRKPVSSIGKART</sequence>
<comment type="caution">
    <text evidence="12">The sequence shown here is derived from an EMBL/GenBank/DDBJ whole genome shotgun (WGS) entry which is preliminary data.</text>
</comment>
<organism evidence="12 13">
    <name type="scientific">Antrodiella citrinella</name>
    <dbReference type="NCBI Taxonomy" id="2447956"/>
    <lineage>
        <taxon>Eukaryota</taxon>
        <taxon>Fungi</taxon>
        <taxon>Dikarya</taxon>
        <taxon>Basidiomycota</taxon>
        <taxon>Agaricomycotina</taxon>
        <taxon>Agaricomycetes</taxon>
        <taxon>Polyporales</taxon>
        <taxon>Steccherinaceae</taxon>
        <taxon>Antrodiella</taxon>
    </lineage>
</organism>
<dbReference type="PRINTS" id="PR00463">
    <property type="entry name" value="EP450I"/>
</dbReference>
<evidence type="ECO:0000256" key="8">
    <source>
        <dbReference type="ARBA" id="ARBA00023033"/>
    </source>
</evidence>
<dbReference type="PANTHER" id="PTHR24305:SF29">
    <property type="entry name" value="BENZOATE-PARA-HYDROXYLASE"/>
    <property type="match status" value="1"/>
</dbReference>
<dbReference type="PRINTS" id="PR00385">
    <property type="entry name" value="P450"/>
</dbReference>
<dbReference type="InterPro" id="IPR050121">
    <property type="entry name" value="Cytochrome_P450_monoxygenase"/>
</dbReference>
<evidence type="ECO:0000256" key="11">
    <source>
        <dbReference type="SAM" id="Phobius"/>
    </source>
</evidence>
<keyword evidence="13" id="KW-1185">Reference proteome</keyword>
<keyword evidence="7 9" id="KW-0408">Iron</keyword>
<evidence type="ECO:0000256" key="6">
    <source>
        <dbReference type="ARBA" id="ARBA00023002"/>
    </source>
</evidence>
<dbReference type="SUPFAM" id="SSF48264">
    <property type="entry name" value="Cytochrome P450"/>
    <property type="match status" value="1"/>
</dbReference>
<evidence type="ECO:0000256" key="2">
    <source>
        <dbReference type="ARBA" id="ARBA00005179"/>
    </source>
</evidence>
<comment type="pathway">
    <text evidence="2">Secondary metabolite biosynthesis.</text>
</comment>
<evidence type="ECO:0000256" key="10">
    <source>
        <dbReference type="RuleBase" id="RU000461"/>
    </source>
</evidence>